<evidence type="ECO:0000313" key="8">
    <source>
        <dbReference type="Proteomes" id="UP000192257"/>
    </source>
</evidence>
<evidence type="ECO:0000256" key="1">
    <source>
        <dbReference type="ARBA" id="ARBA00001974"/>
    </source>
</evidence>
<dbReference type="VEuPathDB" id="TriTrypDB:TM35_000751060"/>
<dbReference type="SUPFAM" id="SSF56425">
    <property type="entry name" value="Succinate dehydrogenase/fumarate reductase flavoprotein, catalytic domain"/>
    <property type="match status" value="1"/>
</dbReference>
<organism evidence="7 8">
    <name type="scientific">Trypanosoma theileri</name>
    <dbReference type="NCBI Taxonomy" id="67003"/>
    <lineage>
        <taxon>Eukaryota</taxon>
        <taxon>Discoba</taxon>
        <taxon>Euglenozoa</taxon>
        <taxon>Kinetoplastea</taxon>
        <taxon>Metakinetoplastina</taxon>
        <taxon>Trypanosomatida</taxon>
        <taxon>Trypanosomatidae</taxon>
        <taxon>Trypanosoma</taxon>
    </lineage>
</organism>
<dbReference type="InterPro" id="IPR027477">
    <property type="entry name" value="Succ_DH/fumarate_Rdtase_cat_sf"/>
</dbReference>
<dbReference type="InterPro" id="IPR050315">
    <property type="entry name" value="FAD-oxidoreductase_2"/>
</dbReference>
<evidence type="ECO:0000256" key="5">
    <source>
        <dbReference type="SAM" id="MobiDB-lite"/>
    </source>
</evidence>
<dbReference type="RefSeq" id="XP_028877405.1">
    <property type="nucleotide sequence ID" value="XM_029031294.1"/>
</dbReference>
<feature type="non-terminal residue" evidence="7">
    <location>
        <position position="346"/>
    </location>
</feature>
<keyword evidence="3" id="KW-0274">FAD</keyword>
<gene>
    <name evidence="7" type="ORF">TM35_000751060</name>
</gene>
<dbReference type="InterPro" id="IPR036188">
    <property type="entry name" value="FAD/NAD-bd_sf"/>
</dbReference>
<protein>
    <submittedName>
        <fullName evidence="7">NADH-dependent fumarate reductase</fullName>
    </submittedName>
</protein>
<feature type="region of interest" description="Disordered" evidence="5">
    <location>
        <begin position="135"/>
        <end position="155"/>
    </location>
</feature>
<keyword evidence="8" id="KW-1185">Reference proteome</keyword>
<evidence type="ECO:0000259" key="6">
    <source>
        <dbReference type="Pfam" id="PF00890"/>
    </source>
</evidence>
<proteinExistence type="predicted"/>
<dbReference type="OrthoDB" id="10252157at2759"/>
<dbReference type="PANTHER" id="PTHR43400:SF7">
    <property type="entry name" value="FAD-DEPENDENT OXIDOREDUCTASE 2 FAD BINDING DOMAIN-CONTAINING PROTEIN"/>
    <property type="match status" value="1"/>
</dbReference>
<dbReference type="EMBL" id="NBCO01000075">
    <property type="protein sequence ID" value="ORC83339.1"/>
    <property type="molecule type" value="Genomic_DNA"/>
</dbReference>
<dbReference type="GeneID" id="39991074"/>
<dbReference type="Proteomes" id="UP000192257">
    <property type="component" value="Unassembled WGS sequence"/>
</dbReference>
<dbReference type="PRINTS" id="PR00368">
    <property type="entry name" value="FADPNR"/>
</dbReference>
<dbReference type="SUPFAM" id="SSF51905">
    <property type="entry name" value="FAD/NAD(P)-binding domain"/>
    <property type="match status" value="1"/>
</dbReference>
<name>A0A1X0NGM9_9TRYP</name>
<comment type="caution">
    <text evidence="7">The sequence shown here is derived from an EMBL/GenBank/DDBJ whole genome shotgun (WGS) entry which is preliminary data.</text>
</comment>
<dbReference type="Gene3D" id="3.50.50.60">
    <property type="entry name" value="FAD/NAD(P)-binding domain"/>
    <property type="match status" value="1"/>
</dbReference>
<dbReference type="Pfam" id="PF00890">
    <property type="entry name" value="FAD_binding_2"/>
    <property type="match status" value="1"/>
</dbReference>
<dbReference type="PANTHER" id="PTHR43400">
    <property type="entry name" value="FUMARATE REDUCTASE"/>
    <property type="match status" value="1"/>
</dbReference>
<comment type="cofactor">
    <cofactor evidence="1">
        <name>FAD</name>
        <dbReference type="ChEBI" id="CHEBI:57692"/>
    </cofactor>
</comment>
<accession>A0A1X0NGM9</accession>
<dbReference type="InterPro" id="IPR003953">
    <property type="entry name" value="FAD-dep_OxRdtase_2_FAD-bd"/>
</dbReference>
<dbReference type="GO" id="GO:0016491">
    <property type="term" value="F:oxidoreductase activity"/>
    <property type="evidence" value="ECO:0007669"/>
    <property type="project" value="UniProtKB-KW"/>
</dbReference>
<evidence type="ECO:0000256" key="2">
    <source>
        <dbReference type="ARBA" id="ARBA00022630"/>
    </source>
</evidence>
<dbReference type="STRING" id="67003.A0A1X0NGM9"/>
<reference evidence="7 8" key="1">
    <citation type="submission" date="2017-03" db="EMBL/GenBank/DDBJ databases">
        <title>An alternative strategy for trypanosome survival in the mammalian bloodstream revealed through genome and transcriptome analysis of the ubiquitous bovine parasite Trypanosoma (Megatrypanum) theileri.</title>
        <authorList>
            <person name="Kelly S."/>
            <person name="Ivens A."/>
            <person name="Mott A."/>
            <person name="O'Neill E."/>
            <person name="Emms D."/>
            <person name="Macleod O."/>
            <person name="Voorheis P."/>
            <person name="Matthews J."/>
            <person name="Matthews K."/>
            <person name="Carrington M."/>
        </authorList>
    </citation>
    <scope>NUCLEOTIDE SEQUENCE [LARGE SCALE GENOMIC DNA]</scope>
    <source>
        <strain evidence="7">Edinburgh</strain>
    </source>
</reference>
<feature type="domain" description="FAD-dependent oxidoreductase 2 FAD-binding" evidence="6">
    <location>
        <begin position="26"/>
        <end position="342"/>
    </location>
</feature>
<sequence length="346" mass="36678">MEGNLNNYHNDAIDELMLTSGRHAVVIVVGGGLAGQSAAIEAANCGAQVILIEKESKLGGNSAKATSGINAWGTRAQAKASIMDGGKYFERDTFKSGIGGNTDPSLVKVLSVKSADAIRWLTCLGVPLTVLSQLGGHSRKRTHRAPDKSDGTPVPIGFTIMQTLERHIRNNLSDHITIMENTSVTALLHESKTRPDGVVQVRVKGVEITQNDGEKTQLLADAVILATGGFSNDKTANSLLQKYAPQLSKYPTTNGPWATGDGVKLASALGVKLVDMDKVQLHPTGLIDPKDPANPTKFLGPEALRGSGGILLNKKGERFVNELDLRSVVSQAIIKQDNEYPGANGS</sequence>
<evidence type="ECO:0000256" key="3">
    <source>
        <dbReference type="ARBA" id="ARBA00022827"/>
    </source>
</evidence>
<keyword evidence="4" id="KW-0560">Oxidoreductase</keyword>
<dbReference type="AlphaFoldDB" id="A0A1X0NGM9"/>
<dbReference type="Gene3D" id="3.90.700.10">
    <property type="entry name" value="Succinate dehydrogenase/fumarate reductase flavoprotein, catalytic domain"/>
    <property type="match status" value="1"/>
</dbReference>
<keyword evidence="2" id="KW-0285">Flavoprotein</keyword>
<evidence type="ECO:0000313" key="7">
    <source>
        <dbReference type="EMBL" id="ORC83339.1"/>
    </source>
</evidence>
<evidence type="ECO:0000256" key="4">
    <source>
        <dbReference type="ARBA" id="ARBA00023002"/>
    </source>
</evidence>